<dbReference type="EMBL" id="JAEPCM010000081">
    <property type="protein sequence ID" value="MCG7945335.1"/>
    <property type="molecule type" value="Genomic_DNA"/>
</dbReference>
<organism evidence="1 3">
    <name type="scientific">Candidatus Thiodiazotropha taylori</name>
    <dbReference type="NCBI Taxonomy" id="2792791"/>
    <lineage>
        <taxon>Bacteria</taxon>
        <taxon>Pseudomonadati</taxon>
        <taxon>Pseudomonadota</taxon>
        <taxon>Gammaproteobacteria</taxon>
        <taxon>Chromatiales</taxon>
        <taxon>Sedimenticolaceae</taxon>
        <taxon>Candidatus Thiodiazotropha</taxon>
    </lineage>
</organism>
<dbReference type="Pfam" id="PF18928">
    <property type="entry name" value="DUF5677"/>
    <property type="match status" value="1"/>
</dbReference>
<gene>
    <name evidence="1" type="ORF">JAZ07_03155</name>
    <name evidence="2" type="ORF">JAZ07_03200</name>
</gene>
<proteinExistence type="predicted"/>
<evidence type="ECO:0000313" key="3">
    <source>
        <dbReference type="Proteomes" id="UP000886667"/>
    </source>
</evidence>
<name>A0A9E4KAA5_9GAMM</name>
<dbReference type="InterPro" id="IPR043733">
    <property type="entry name" value="DUF5677"/>
</dbReference>
<protein>
    <submittedName>
        <fullName evidence="1">DUF5677 domain-containing protein</fullName>
    </submittedName>
</protein>
<accession>A0A9E4KAA5</accession>
<dbReference type="Proteomes" id="UP000886667">
    <property type="component" value="Unassembled WGS sequence"/>
</dbReference>
<reference evidence="1" key="1">
    <citation type="journal article" date="2021" name="Proc. Natl. Acad. Sci. U.S.A.">
        <title>Global biogeography of chemosynthetic symbionts reveals both localized and globally distributed symbiont groups. .</title>
        <authorList>
            <person name="Osvatic J.T."/>
            <person name="Wilkins L.G.E."/>
            <person name="Leibrecht L."/>
            <person name="Leray M."/>
            <person name="Zauner S."/>
            <person name="Polzin J."/>
            <person name="Camacho Y."/>
            <person name="Gros O."/>
            <person name="van Gils J.A."/>
            <person name="Eisen J.A."/>
            <person name="Petersen J.M."/>
            <person name="Yuen B."/>
        </authorList>
    </citation>
    <scope>NUCLEOTIDE SEQUENCE</scope>
    <source>
        <strain evidence="1">MAGclacostrist064TRANS</strain>
    </source>
</reference>
<sequence length="251" mass="28908">MSDYKEIYNDFQVILEDCKRLSIENAGVSSPTSAHYYASLIFTKLCTSGVTTLSICPSPSKVGKNAHWDCASVASLTRGIIETYLVFFYLCVEESDPKEWEARRRLLNLHDHMSRLKMFRVMEGADNQVAQFERYTDEVKSDLEKTDYFKSLTSKQKMHYLKGNNAFFKSQDELIESSGGNVDDFRFMYRFLSNHTHSYPMGFYRMAESGRGTGVESEVEIEYTGMCLSWAGLYLTKAKSGFFDLWANHRE</sequence>
<evidence type="ECO:0000313" key="2">
    <source>
        <dbReference type="EMBL" id="MCG7945335.1"/>
    </source>
</evidence>
<dbReference type="AlphaFoldDB" id="A0A9E4KAA5"/>
<evidence type="ECO:0000313" key="1">
    <source>
        <dbReference type="EMBL" id="MCG7945326.1"/>
    </source>
</evidence>
<comment type="caution">
    <text evidence="1">The sequence shown here is derived from an EMBL/GenBank/DDBJ whole genome shotgun (WGS) entry which is preliminary data.</text>
</comment>
<dbReference type="EMBL" id="JAEPCM010000081">
    <property type="protein sequence ID" value="MCG7945326.1"/>
    <property type="molecule type" value="Genomic_DNA"/>
</dbReference>